<dbReference type="Proteomes" id="UP000789508">
    <property type="component" value="Unassembled WGS sequence"/>
</dbReference>
<reference evidence="6" key="1">
    <citation type="submission" date="2021-06" db="EMBL/GenBank/DDBJ databases">
        <authorList>
            <person name="Kallberg Y."/>
            <person name="Tangrot J."/>
            <person name="Rosling A."/>
        </authorList>
    </citation>
    <scope>NUCLEOTIDE SEQUENCE</scope>
    <source>
        <strain evidence="6">FL130A</strain>
    </source>
</reference>
<keyword evidence="3 4" id="KW-0349">Heme</keyword>
<accession>A0A9N9G4P3</accession>
<dbReference type="PANTHER" id="PTHR24301:SF2">
    <property type="entry name" value="THROMBOXANE-A SYNTHASE"/>
    <property type="match status" value="1"/>
</dbReference>
<keyword evidence="5" id="KW-0812">Transmembrane</keyword>
<dbReference type="GO" id="GO:0004497">
    <property type="term" value="F:monooxygenase activity"/>
    <property type="evidence" value="ECO:0007669"/>
    <property type="project" value="UniProtKB-KW"/>
</dbReference>
<gene>
    <name evidence="6" type="ORF">ALEPTO_LOCUS7077</name>
</gene>
<evidence type="ECO:0000256" key="4">
    <source>
        <dbReference type="RuleBase" id="RU000461"/>
    </source>
</evidence>
<dbReference type="Pfam" id="PF00067">
    <property type="entry name" value="p450"/>
    <property type="match status" value="1"/>
</dbReference>
<comment type="cofactor">
    <cofactor evidence="3">
        <name>heme</name>
        <dbReference type="ChEBI" id="CHEBI:30413"/>
    </cofactor>
</comment>
<evidence type="ECO:0000313" key="7">
    <source>
        <dbReference type="Proteomes" id="UP000789508"/>
    </source>
</evidence>
<dbReference type="OrthoDB" id="1470350at2759"/>
<dbReference type="GO" id="GO:0020037">
    <property type="term" value="F:heme binding"/>
    <property type="evidence" value="ECO:0007669"/>
    <property type="project" value="InterPro"/>
</dbReference>
<dbReference type="GO" id="GO:0005506">
    <property type="term" value="F:iron ion binding"/>
    <property type="evidence" value="ECO:0007669"/>
    <property type="project" value="InterPro"/>
</dbReference>
<keyword evidence="5" id="KW-0472">Membrane</keyword>
<keyword evidence="2 3" id="KW-0408">Iron</keyword>
<dbReference type="GO" id="GO:0016705">
    <property type="term" value="F:oxidoreductase activity, acting on paired donors, with incorporation or reduction of molecular oxygen"/>
    <property type="evidence" value="ECO:0007669"/>
    <property type="project" value="InterPro"/>
</dbReference>
<keyword evidence="5" id="KW-1133">Transmembrane helix</keyword>
<evidence type="ECO:0000256" key="1">
    <source>
        <dbReference type="ARBA" id="ARBA00022723"/>
    </source>
</evidence>
<dbReference type="Gene3D" id="1.10.630.10">
    <property type="entry name" value="Cytochrome P450"/>
    <property type="match status" value="1"/>
</dbReference>
<comment type="caution">
    <text evidence="6">The sequence shown here is derived from an EMBL/GenBank/DDBJ whole genome shotgun (WGS) entry which is preliminary data.</text>
</comment>
<organism evidence="6 7">
    <name type="scientific">Ambispora leptoticha</name>
    <dbReference type="NCBI Taxonomy" id="144679"/>
    <lineage>
        <taxon>Eukaryota</taxon>
        <taxon>Fungi</taxon>
        <taxon>Fungi incertae sedis</taxon>
        <taxon>Mucoromycota</taxon>
        <taxon>Glomeromycotina</taxon>
        <taxon>Glomeromycetes</taxon>
        <taxon>Archaeosporales</taxon>
        <taxon>Ambisporaceae</taxon>
        <taxon>Ambispora</taxon>
    </lineage>
</organism>
<evidence type="ECO:0000256" key="2">
    <source>
        <dbReference type="ARBA" id="ARBA00023004"/>
    </source>
</evidence>
<dbReference type="InterPro" id="IPR017972">
    <property type="entry name" value="Cyt_P450_CS"/>
</dbReference>
<proteinExistence type="inferred from homology"/>
<dbReference type="PRINTS" id="PR00463">
    <property type="entry name" value="EP450I"/>
</dbReference>
<name>A0A9N9G4P3_9GLOM</name>
<evidence type="ECO:0000256" key="5">
    <source>
        <dbReference type="SAM" id="Phobius"/>
    </source>
</evidence>
<keyword evidence="7" id="KW-1185">Reference proteome</keyword>
<evidence type="ECO:0000256" key="3">
    <source>
        <dbReference type="PIRSR" id="PIRSR602401-1"/>
    </source>
</evidence>
<dbReference type="InterPro" id="IPR036396">
    <property type="entry name" value="Cyt_P450_sf"/>
</dbReference>
<dbReference type="CDD" id="cd00302">
    <property type="entry name" value="cytochrome_P450"/>
    <property type="match status" value="1"/>
</dbReference>
<dbReference type="InterPro" id="IPR001128">
    <property type="entry name" value="Cyt_P450"/>
</dbReference>
<feature type="transmembrane region" description="Helical" evidence="5">
    <location>
        <begin position="7"/>
        <end position="29"/>
    </location>
</feature>
<dbReference type="AlphaFoldDB" id="A0A9N9G4P3"/>
<keyword evidence="4" id="KW-0560">Oxidoreductase</keyword>
<feature type="binding site" description="axial binding residue" evidence="3">
    <location>
        <position position="473"/>
    </location>
    <ligand>
        <name>heme</name>
        <dbReference type="ChEBI" id="CHEBI:30413"/>
    </ligand>
    <ligandPart>
        <name>Fe</name>
        <dbReference type="ChEBI" id="CHEBI:18248"/>
    </ligandPart>
</feature>
<sequence>MDSILKIVSLFSFWDVINVLLLLFFLHIFKFYLEYYTRENPLAGPFPLPLIGSLYQYPGEMIPWIYGLYKKHGDMFELWNGSKRQIFLNDAKLIDKIAQNSTKSKYLVRFAIGLNKGLEQFADPRSGMLFNGDVVGWRNNRKLVDHVLMSPNFQRETIKMIEKYFTEMEGFWNELGMNNMQHLSVWANRLLADLMFDLTTGRRCYFMAKYYNSITKTNKKDVPLEEIKFCDDFVKGSTDGGPAVRFLLLAPEFVWRYLLRNLTRKYLETRARFNAVFDNLLEQRRAQMRNLPVGAELRPDILTLILNANTEIPNNQNSTRMSDTDIRDTLAEIIVGSVSTTANVFAFLVEYIGRHHHIKEKVELEINSTFGQRIPPIITIENLGRLQYLEAVICEALRLTPGAFLQRTNTEEDEIGGYRWKAGTEFCINMKSIHFNPRVWPDPDEFVPERFFDHDNGKYKKDFLSFGCGLRICPGRNLAFTILKSMTVLLYLKYDVTLLDTESPIKCKQIFLNQLDCLGARVILTPRRDMKSSAE</sequence>
<comment type="similarity">
    <text evidence="4">Belongs to the cytochrome P450 family.</text>
</comment>
<evidence type="ECO:0000313" key="6">
    <source>
        <dbReference type="EMBL" id="CAG8576946.1"/>
    </source>
</evidence>
<dbReference type="PROSITE" id="PS00086">
    <property type="entry name" value="CYTOCHROME_P450"/>
    <property type="match status" value="1"/>
</dbReference>
<keyword evidence="4" id="KW-0503">Monooxygenase</keyword>
<dbReference type="SUPFAM" id="SSF48264">
    <property type="entry name" value="Cytochrome P450"/>
    <property type="match status" value="1"/>
</dbReference>
<dbReference type="PANTHER" id="PTHR24301">
    <property type="entry name" value="THROMBOXANE-A SYNTHASE"/>
    <property type="match status" value="1"/>
</dbReference>
<protein>
    <submittedName>
        <fullName evidence="6">3700_t:CDS:1</fullName>
    </submittedName>
</protein>
<keyword evidence="1 3" id="KW-0479">Metal-binding</keyword>
<dbReference type="EMBL" id="CAJVPS010002812">
    <property type="protein sequence ID" value="CAG8576946.1"/>
    <property type="molecule type" value="Genomic_DNA"/>
</dbReference>
<dbReference type="InterPro" id="IPR002401">
    <property type="entry name" value="Cyt_P450_E_grp-I"/>
</dbReference>